<protein>
    <submittedName>
        <fullName evidence="1">Phytanoyl-CoA dioxygenase family protein</fullName>
    </submittedName>
</protein>
<proteinExistence type="predicted"/>
<name>A0A5R9GCI4_9BACL</name>
<reference evidence="1 2" key="1">
    <citation type="submission" date="2019-05" db="EMBL/GenBank/DDBJ databases">
        <authorList>
            <person name="Narsing Rao M.P."/>
            <person name="Li W.J."/>
        </authorList>
    </citation>
    <scope>NUCLEOTIDE SEQUENCE [LARGE SCALE GENOMIC DNA]</scope>
    <source>
        <strain evidence="1 2">SYSU_K30003</strain>
    </source>
</reference>
<dbReference type="Gene3D" id="2.60.120.620">
    <property type="entry name" value="q2cbj1_9rhob like domain"/>
    <property type="match status" value="1"/>
</dbReference>
<dbReference type="GO" id="GO:0005506">
    <property type="term" value="F:iron ion binding"/>
    <property type="evidence" value="ECO:0007669"/>
    <property type="project" value="UniProtKB-ARBA"/>
</dbReference>
<dbReference type="Pfam" id="PF05721">
    <property type="entry name" value="PhyH"/>
    <property type="match status" value="1"/>
</dbReference>
<dbReference type="Proteomes" id="UP000309676">
    <property type="component" value="Unassembled WGS sequence"/>
</dbReference>
<sequence>MEGKVCINRRLYSISMGGTGMVRNLTYEQLQSYNDTGYLVLRNVFTEEEVRLWRAECDRLLSLKEYVDPLNLRVAYRKAQNGERMIEKFDPLLDVSPVFGHLFQDERILTPLRDIYLDEPLLFKDKLIFKLPGNTGYTMHQDAAFWHGFPYEGLISVMVAIDGATKENGALELFPGYHDKFRQKETLRNFDEEEIAQIDASKGVIYDTNPGDMILFSSLTPHQSGTNTTQSSRRQLFLTYSPSKNGRLYKAHYQHYVRYVTRGRIRRSRTRDISNKNSWSRGRRAALASFSLPRCFASSLL</sequence>
<accession>A0A5R9GCI4</accession>
<dbReference type="PANTHER" id="PTHR20883:SF48">
    <property type="entry name" value="ECTOINE DIOXYGENASE"/>
    <property type="match status" value="1"/>
</dbReference>
<dbReference type="GO" id="GO:0016706">
    <property type="term" value="F:2-oxoglutarate-dependent dioxygenase activity"/>
    <property type="evidence" value="ECO:0007669"/>
    <property type="project" value="UniProtKB-ARBA"/>
</dbReference>
<evidence type="ECO:0000313" key="2">
    <source>
        <dbReference type="Proteomes" id="UP000309676"/>
    </source>
</evidence>
<dbReference type="EMBL" id="VCIW01000024">
    <property type="protein sequence ID" value="TLS49095.1"/>
    <property type="molecule type" value="Genomic_DNA"/>
</dbReference>
<gene>
    <name evidence="1" type="ORF">FE782_27010</name>
</gene>
<keyword evidence="2" id="KW-1185">Reference proteome</keyword>
<dbReference type="InterPro" id="IPR008775">
    <property type="entry name" value="Phytyl_CoA_dOase-like"/>
</dbReference>
<dbReference type="AlphaFoldDB" id="A0A5R9GCI4"/>
<comment type="caution">
    <text evidence="1">The sequence shown here is derived from an EMBL/GenBank/DDBJ whole genome shotgun (WGS) entry which is preliminary data.</text>
</comment>
<organism evidence="1 2">
    <name type="scientific">Paenibacillus antri</name>
    <dbReference type="NCBI Taxonomy" id="2582848"/>
    <lineage>
        <taxon>Bacteria</taxon>
        <taxon>Bacillati</taxon>
        <taxon>Bacillota</taxon>
        <taxon>Bacilli</taxon>
        <taxon>Bacillales</taxon>
        <taxon>Paenibacillaceae</taxon>
        <taxon>Paenibacillus</taxon>
    </lineage>
</organism>
<evidence type="ECO:0000313" key="1">
    <source>
        <dbReference type="EMBL" id="TLS49095.1"/>
    </source>
</evidence>
<dbReference type="SUPFAM" id="SSF51197">
    <property type="entry name" value="Clavaminate synthase-like"/>
    <property type="match status" value="1"/>
</dbReference>
<keyword evidence="1" id="KW-0560">Oxidoreductase</keyword>
<dbReference type="PANTHER" id="PTHR20883">
    <property type="entry name" value="PHYTANOYL-COA DIOXYGENASE DOMAIN CONTAINING 1"/>
    <property type="match status" value="1"/>
</dbReference>
<keyword evidence="1" id="KW-0223">Dioxygenase</keyword>